<dbReference type="Proteomes" id="UP000813444">
    <property type="component" value="Unassembled WGS sequence"/>
</dbReference>
<organism evidence="2 3">
    <name type="scientific">Stachybotrys elegans</name>
    <dbReference type="NCBI Taxonomy" id="80388"/>
    <lineage>
        <taxon>Eukaryota</taxon>
        <taxon>Fungi</taxon>
        <taxon>Dikarya</taxon>
        <taxon>Ascomycota</taxon>
        <taxon>Pezizomycotina</taxon>
        <taxon>Sordariomycetes</taxon>
        <taxon>Hypocreomycetidae</taxon>
        <taxon>Hypocreales</taxon>
        <taxon>Stachybotryaceae</taxon>
        <taxon>Stachybotrys</taxon>
    </lineage>
</organism>
<keyword evidence="3" id="KW-1185">Reference proteome</keyword>
<comment type="caution">
    <text evidence="2">The sequence shown here is derived from an EMBL/GenBank/DDBJ whole genome shotgun (WGS) entry which is preliminary data.</text>
</comment>
<evidence type="ECO:0000313" key="3">
    <source>
        <dbReference type="Proteomes" id="UP000813444"/>
    </source>
</evidence>
<evidence type="ECO:0000256" key="1">
    <source>
        <dbReference type="SAM" id="MobiDB-lite"/>
    </source>
</evidence>
<dbReference type="EMBL" id="JAGPNK010000016">
    <property type="protein sequence ID" value="KAH7308059.1"/>
    <property type="molecule type" value="Genomic_DNA"/>
</dbReference>
<sequence length="163" mass="17500">MGCVCTGSTDCLKTDGKTARSSCNLAETWRNPTGPSPPTHPTICPRIGLPVEARGSEEWEGAVPSASPRPGLACPVVVYRTNAPRLEVGGWRHGAPQGPGTLSSGRQWTGQHTQPERPVVNAPAPRPPRSRTRNGPELTKRLPSHPHWAWPQRAGLGGFGRLR</sequence>
<feature type="region of interest" description="Disordered" evidence="1">
    <location>
        <begin position="89"/>
        <end position="163"/>
    </location>
</feature>
<proteinExistence type="predicted"/>
<evidence type="ECO:0000313" key="2">
    <source>
        <dbReference type="EMBL" id="KAH7308059.1"/>
    </source>
</evidence>
<reference evidence="2" key="1">
    <citation type="journal article" date="2021" name="Nat. Commun.">
        <title>Genetic determinants of endophytism in the Arabidopsis root mycobiome.</title>
        <authorList>
            <person name="Mesny F."/>
            <person name="Miyauchi S."/>
            <person name="Thiergart T."/>
            <person name="Pickel B."/>
            <person name="Atanasova L."/>
            <person name="Karlsson M."/>
            <person name="Huettel B."/>
            <person name="Barry K.W."/>
            <person name="Haridas S."/>
            <person name="Chen C."/>
            <person name="Bauer D."/>
            <person name="Andreopoulos W."/>
            <person name="Pangilinan J."/>
            <person name="LaButti K."/>
            <person name="Riley R."/>
            <person name="Lipzen A."/>
            <person name="Clum A."/>
            <person name="Drula E."/>
            <person name="Henrissat B."/>
            <person name="Kohler A."/>
            <person name="Grigoriev I.V."/>
            <person name="Martin F.M."/>
            <person name="Hacquard S."/>
        </authorList>
    </citation>
    <scope>NUCLEOTIDE SEQUENCE</scope>
    <source>
        <strain evidence="2">MPI-CAGE-CH-0235</strain>
    </source>
</reference>
<dbReference type="AlphaFoldDB" id="A0A8K0WKS8"/>
<name>A0A8K0WKS8_9HYPO</name>
<feature type="compositionally biased region" description="Polar residues" evidence="1">
    <location>
        <begin position="100"/>
        <end position="113"/>
    </location>
</feature>
<protein>
    <submittedName>
        <fullName evidence="2">Uncharacterized protein</fullName>
    </submittedName>
</protein>
<accession>A0A8K0WKS8</accession>
<gene>
    <name evidence="2" type="ORF">B0I35DRAFT_102653</name>
</gene>